<dbReference type="AlphaFoldDB" id="A0A6J6BG98"/>
<gene>
    <name evidence="1" type="ORF">UFOPK1413_00577</name>
</gene>
<organism evidence="1">
    <name type="scientific">freshwater metagenome</name>
    <dbReference type="NCBI Taxonomy" id="449393"/>
    <lineage>
        <taxon>unclassified sequences</taxon>
        <taxon>metagenomes</taxon>
        <taxon>ecological metagenomes</taxon>
    </lineage>
</organism>
<dbReference type="EMBL" id="CAEZSG010000075">
    <property type="protein sequence ID" value="CAB4537835.1"/>
    <property type="molecule type" value="Genomic_DNA"/>
</dbReference>
<sequence>MNSKTFGHLANFTLVELLSDGSERRVDRGAHCLQNGHNLWGICIVLELPRSTPRPATILTGVQIVGLVFCEFARVDNFVQTASGV</sequence>
<reference evidence="1" key="1">
    <citation type="submission" date="2020-05" db="EMBL/GenBank/DDBJ databases">
        <authorList>
            <person name="Chiriac C."/>
            <person name="Salcher M."/>
            <person name="Ghai R."/>
            <person name="Kavagutti S V."/>
        </authorList>
    </citation>
    <scope>NUCLEOTIDE SEQUENCE</scope>
</reference>
<protein>
    <submittedName>
        <fullName evidence="1">Unannotated protein</fullName>
    </submittedName>
</protein>
<evidence type="ECO:0000313" key="1">
    <source>
        <dbReference type="EMBL" id="CAB4537835.1"/>
    </source>
</evidence>
<accession>A0A6J6BG98</accession>
<proteinExistence type="predicted"/>
<name>A0A6J6BG98_9ZZZZ</name>